<dbReference type="PANTHER" id="PTHR47944:SF16">
    <property type="entry name" value="CYTOCHROME P450 FAMILY 1 SUBFAMILY A POLYPEPTIDE 1"/>
    <property type="match status" value="1"/>
</dbReference>
<keyword evidence="3 8" id="KW-0349">Heme</keyword>
<comment type="cofactor">
    <cofactor evidence="1 8">
        <name>heme</name>
        <dbReference type="ChEBI" id="CHEBI:30413"/>
    </cofactor>
</comment>
<keyword evidence="11" id="KW-1185">Reference proteome</keyword>
<feature type="binding site" description="axial binding residue" evidence="8">
    <location>
        <position position="199"/>
    </location>
    <ligand>
        <name>heme</name>
        <dbReference type="ChEBI" id="CHEBI:30413"/>
    </ligand>
    <ligandPart>
        <name>Fe</name>
        <dbReference type="ChEBI" id="CHEBI:18248"/>
    </ligandPart>
</feature>
<dbReference type="GO" id="GO:0005506">
    <property type="term" value="F:iron ion binding"/>
    <property type="evidence" value="ECO:0007669"/>
    <property type="project" value="InterPro"/>
</dbReference>
<dbReference type="Pfam" id="PF00067">
    <property type="entry name" value="p450"/>
    <property type="match status" value="2"/>
</dbReference>
<evidence type="ECO:0000256" key="7">
    <source>
        <dbReference type="ARBA" id="ARBA00023033"/>
    </source>
</evidence>
<gene>
    <name evidence="10" type="ORF">Golob_011321</name>
</gene>
<dbReference type="InterPro" id="IPR001128">
    <property type="entry name" value="Cyt_P450"/>
</dbReference>
<evidence type="ECO:0000256" key="6">
    <source>
        <dbReference type="ARBA" id="ARBA00023004"/>
    </source>
</evidence>
<evidence type="ECO:0000256" key="5">
    <source>
        <dbReference type="ARBA" id="ARBA00023002"/>
    </source>
</evidence>
<proteinExistence type="inferred from homology"/>
<dbReference type="GO" id="GO:0004497">
    <property type="term" value="F:monooxygenase activity"/>
    <property type="evidence" value="ECO:0007669"/>
    <property type="project" value="UniProtKB-KW"/>
</dbReference>
<comment type="similarity">
    <text evidence="2 9">Belongs to the cytochrome P450 family.</text>
</comment>
<reference evidence="10 11" key="1">
    <citation type="journal article" date="2019" name="Genome Biol. Evol.">
        <title>Insights into the evolution of the New World diploid cottons (Gossypium, subgenus Houzingenia) based on genome sequencing.</title>
        <authorList>
            <person name="Grover C.E."/>
            <person name="Arick M.A. 2nd"/>
            <person name="Thrash A."/>
            <person name="Conover J.L."/>
            <person name="Sanders W.S."/>
            <person name="Peterson D.G."/>
            <person name="Frelichowski J.E."/>
            <person name="Scheffler J.A."/>
            <person name="Scheffler B.E."/>
            <person name="Wendel J.F."/>
        </authorList>
    </citation>
    <scope>NUCLEOTIDE SEQUENCE [LARGE SCALE GENOMIC DNA]</scope>
    <source>
        <strain evidence="10">157</strain>
        <tissue evidence="10">Leaf</tissue>
    </source>
</reference>
<organism evidence="10 11">
    <name type="scientific">Gossypium lobatum</name>
    <dbReference type="NCBI Taxonomy" id="34289"/>
    <lineage>
        <taxon>Eukaryota</taxon>
        <taxon>Viridiplantae</taxon>
        <taxon>Streptophyta</taxon>
        <taxon>Embryophyta</taxon>
        <taxon>Tracheophyta</taxon>
        <taxon>Spermatophyta</taxon>
        <taxon>Magnoliopsida</taxon>
        <taxon>eudicotyledons</taxon>
        <taxon>Gunneridae</taxon>
        <taxon>Pentapetalae</taxon>
        <taxon>rosids</taxon>
        <taxon>malvids</taxon>
        <taxon>Malvales</taxon>
        <taxon>Malvaceae</taxon>
        <taxon>Malvoideae</taxon>
        <taxon>Gossypium</taxon>
    </lineage>
</organism>
<dbReference type="EMBL" id="JABEZX010000009">
    <property type="protein sequence ID" value="MBA0566510.1"/>
    <property type="molecule type" value="Genomic_DNA"/>
</dbReference>
<dbReference type="InterPro" id="IPR017972">
    <property type="entry name" value="Cyt_P450_CS"/>
</dbReference>
<comment type="caution">
    <text evidence="10">The sequence shown here is derived from an EMBL/GenBank/DDBJ whole genome shotgun (WGS) entry which is preliminary data.</text>
</comment>
<dbReference type="GO" id="GO:0016705">
    <property type="term" value="F:oxidoreductase activity, acting on paired donors, with incorporation or reduction of molecular oxygen"/>
    <property type="evidence" value="ECO:0007669"/>
    <property type="project" value="InterPro"/>
</dbReference>
<evidence type="ECO:0000256" key="2">
    <source>
        <dbReference type="ARBA" id="ARBA00010617"/>
    </source>
</evidence>
<dbReference type="GO" id="GO:0020037">
    <property type="term" value="F:heme binding"/>
    <property type="evidence" value="ECO:0007669"/>
    <property type="project" value="InterPro"/>
</dbReference>
<evidence type="ECO:0000256" key="3">
    <source>
        <dbReference type="ARBA" id="ARBA00022617"/>
    </source>
</evidence>
<evidence type="ECO:0000256" key="8">
    <source>
        <dbReference type="PIRSR" id="PIRSR602401-1"/>
    </source>
</evidence>
<keyword evidence="6 8" id="KW-0408">Iron</keyword>
<evidence type="ECO:0000313" key="11">
    <source>
        <dbReference type="Proteomes" id="UP000593572"/>
    </source>
</evidence>
<evidence type="ECO:0000256" key="4">
    <source>
        <dbReference type="ARBA" id="ARBA00022723"/>
    </source>
</evidence>
<dbReference type="PRINTS" id="PR00463">
    <property type="entry name" value="EP450I"/>
</dbReference>
<dbReference type="AlphaFoldDB" id="A0A7J8MPM2"/>
<keyword evidence="4 8" id="KW-0479">Metal-binding</keyword>
<dbReference type="InterPro" id="IPR036396">
    <property type="entry name" value="Cyt_P450_sf"/>
</dbReference>
<feature type="non-terminal residue" evidence="10">
    <location>
        <position position="263"/>
    </location>
</feature>
<accession>A0A7J8MPM2</accession>
<keyword evidence="7 9" id="KW-0503">Monooxygenase</keyword>
<evidence type="ECO:0000313" key="10">
    <source>
        <dbReference type="EMBL" id="MBA0566510.1"/>
    </source>
</evidence>
<dbReference type="InterPro" id="IPR002401">
    <property type="entry name" value="Cyt_P450_E_grp-I"/>
</dbReference>
<dbReference type="PANTHER" id="PTHR47944">
    <property type="entry name" value="CYTOCHROME P450 98A9"/>
    <property type="match status" value="1"/>
</dbReference>
<sequence length="263" mass="29931">ILVFTVLHHLYSFILSDHLPWLRPLDLEGHEKIVSEAMKVLNGYNDPLIDKRVKEWKDGKRKEPEDLLDAFILAKDSEGKPALSVEEIKAQCTEMMFATLDNPSNAAEWAMAEMINQPEILQKATEEIERVVGNQRWDIPRLNYPCFVSRLGLGRNPKVWDEPLGFKPERHLKDGCIEEVDLTETELRFISFSTGRRGCMGVALGSAMTVMVLARLIQGFSWRVPSNEANIDLSVSENDLFMAKPLHAMAKPRLPGQQLYPPY</sequence>
<keyword evidence="5 9" id="KW-0560">Oxidoreductase</keyword>
<dbReference type="SUPFAM" id="SSF48264">
    <property type="entry name" value="Cytochrome P450"/>
    <property type="match status" value="1"/>
</dbReference>
<name>A0A7J8MPM2_9ROSI</name>
<protein>
    <submittedName>
        <fullName evidence="10">Uncharacterized protein</fullName>
    </submittedName>
</protein>
<evidence type="ECO:0000256" key="1">
    <source>
        <dbReference type="ARBA" id="ARBA00001971"/>
    </source>
</evidence>
<dbReference type="PROSITE" id="PS00086">
    <property type="entry name" value="CYTOCHROME_P450"/>
    <property type="match status" value="1"/>
</dbReference>
<dbReference type="Proteomes" id="UP000593572">
    <property type="component" value="Unassembled WGS sequence"/>
</dbReference>
<dbReference type="Gene3D" id="1.10.630.10">
    <property type="entry name" value="Cytochrome P450"/>
    <property type="match status" value="2"/>
</dbReference>
<evidence type="ECO:0000256" key="9">
    <source>
        <dbReference type="RuleBase" id="RU000461"/>
    </source>
</evidence>